<dbReference type="InterPro" id="IPR043128">
    <property type="entry name" value="Rev_trsase/Diguanyl_cyclase"/>
</dbReference>
<evidence type="ECO:0000259" key="3">
    <source>
        <dbReference type="Pfam" id="PF03732"/>
    </source>
</evidence>
<evidence type="ECO:0000256" key="1">
    <source>
        <dbReference type="SAM" id="MobiDB-lite"/>
    </source>
</evidence>
<dbReference type="Proteomes" id="UP000235145">
    <property type="component" value="Unassembled WGS sequence"/>
</dbReference>
<dbReference type="CDD" id="cd01647">
    <property type="entry name" value="RT_LTR"/>
    <property type="match status" value="1"/>
</dbReference>
<name>A0A9R1VZC1_LACSA</name>
<gene>
    <name evidence="4" type="ORF">LSAT_V11C400203150</name>
</gene>
<dbReference type="PROSITE" id="PS00141">
    <property type="entry name" value="ASP_PROTEASE"/>
    <property type="match status" value="1"/>
</dbReference>
<comment type="caution">
    <text evidence="4">The sequence shown here is derived from an EMBL/GenBank/DDBJ whole genome shotgun (WGS) entry which is preliminary data.</text>
</comment>
<dbReference type="GO" id="GO:0006508">
    <property type="term" value="P:proteolysis"/>
    <property type="evidence" value="ECO:0007669"/>
    <property type="project" value="InterPro"/>
</dbReference>
<evidence type="ECO:0000313" key="4">
    <source>
        <dbReference type="EMBL" id="KAJ0213173.1"/>
    </source>
</evidence>
<dbReference type="AlphaFoldDB" id="A0A9R1VZC1"/>
<proteinExistence type="predicted"/>
<dbReference type="InterPro" id="IPR001969">
    <property type="entry name" value="Aspartic_peptidase_AS"/>
</dbReference>
<accession>A0A9R1VZC1</accession>
<feature type="region of interest" description="Disordered" evidence="1">
    <location>
        <begin position="1"/>
        <end position="21"/>
    </location>
</feature>
<feature type="domain" description="Reverse transcriptase" evidence="2">
    <location>
        <begin position="597"/>
        <end position="706"/>
    </location>
</feature>
<protein>
    <recommendedName>
        <fullName evidence="6">Reverse transcriptase domain-containing protein</fullName>
    </recommendedName>
</protein>
<dbReference type="FunFam" id="3.30.70.270:FF:000003">
    <property type="entry name" value="Transposon Ty3-G Gag-Pol polyprotein"/>
    <property type="match status" value="1"/>
</dbReference>
<evidence type="ECO:0000259" key="2">
    <source>
        <dbReference type="Pfam" id="PF00078"/>
    </source>
</evidence>
<evidence type="ECO:0008006" key="6">
    <source>
        <dbReference type="Google" id="ProtNLM"/>
    </source>
</evidence>
<evidence type="ECO:0000313" key="5">
    <source>
        <dbReference type="Proteomes" id="UP000235145"/>
    </source>
</evidence>
<dbReference type="EMBL" id="NBSK02000004">
    <property type="protein sequence ID" value="KAJ0213173.1"/>
    <property type="molecule type" value="Genomic_DNA"/>
</dbReference>
<dbReference type="PANTHER" id="PTHR24559">
    <property type="entry name" value="TRANSPOSON TY3-I GAG-POL POLYPROTEIN"/>
    <property type="match status" value="1"/>
</dbReference>
<feature type="compositionally biased region" description="Basic and acidic residues" evidence="1">
    <location>
        <begin position="1"/>
        <end position="12"/>
    </location>
</feature>
<dbReference type="Pfam" id="PF08284">
    <property type="entry name" value="RVP_2"/>
    <property type="match status" value="1"/>
</dbReference>
<dbReference type="SUPFAM" id="SSF56672">
    <property type="entry name" value="DNA/RNA polymerases"/>
    <property type="match status" value="1"/>
</dbReference>
<dbReference type="Pfam" id="PF00078">
    <property type="entry name" value="RVT_1"/>
    <property type="match status" value="1"/>
</dbReference>
<dbReference type="InterPro" id="IPR053134">
    <property type="entry name" value="RNA-dir_DNA_polymerase"/>
</dbReference>
<reference evidence="4 5" key="1">
    <citation type="journal article" date="2017" name="Nat. Commun.">
        <title>Genome assembly with in vitro proximity ligation data and whole-genome triplication in lettuce.</title>
        <authorList>
            <person name="Reyes-Chin-Wo S."/>
            <person name="Wang Z."/>
            <person name="Yang X."/>
            <person name="Kozik A."/>
            <person name="Arikit S."/>
            <person name="Song C."/>
            <person name="Xia L."/>
            <person name="Froenicke L."/>
            <person name="Lavelle D.O."/>
            <person name="Truco M.J."/>
            <person name="Xia R."/>
            <person name="Zhu S."/>
            <person name="Xu C."/>
            <person name="Xu H."/>
            <person name="Xu X."/>
            <person name="Cox K."/>
            <person name="Korf I."/>
            <person name="Meyers B.C."/>
            <person name="Michelmore R.W."/>
        </authorList>
    </citation>
    <scope>NUCLEOTIDE SEQUENCE [LARGE SCALE GENOMIC DNA]</scope>
    <source>
        <strain evidence="5">cv. Salinas</strain>
        <tissue evidence="4">Seedlings</tissue>
    </source>
</reference>
<feature type="region of interest" description="Disordered" evidence="1">
    <location>
        <begin position="355"/>
        <end position="390"/>
    </location>
</feature>
<dbReference type="Gene3D" id="3.30.70.270">
    <property type="match status" value="2"/>
</dbReference>
<sequence length="760" mass="85336">MTDKAIEVEEGVKKKKRSSGIKRKVEEVVTSRRKEELKRAYKRKIHIYKTNLRRGNELRSSRGSLDIRRLCSISSSFKGLRSRGEPTSTPRTVKTLHDIEVSYLAVGVGLRPQCRPTNKSNWVVGIPERPDMSRSAPQNGLTWVGRAPQNCLAVCMLCDCMVCGMMGELTKLFAYSFSFGFSMVVTRHGAGGSGSGIGSRSGSGAGSEQVDDGLREFIASEITRARRWIADIKSAQLTSFCPEGSKVCFAASCLRDRARDWWESVGESLGAPAVEAMTCSNFVTRFRAEFALVVELQQLASEFQDMRQNTDSVVEITAKFREKALLEHVSYSSCPTLESMIARAREREINLEHLRKKKAETEQVTGVSRKKPKGSDVGLRGLPGQRDCTAPTPTVQTSDLICFHCNQRGHKKANYPRLLEVSAAATVVAPTPTTTRVVDGRKVKAEARVVRSRVFQLKSEEAHVAHNVVTGSFHMNGIPVQVLFDSGATRLFVSLALSKKFPAFSGTLDFPLEVEITDDRSMGALEVIIGMDFLSPNGAVIDCAHQLVRIRTPSGEELVIQGKRPQRGPALYSIARARRYLQQGCAGYVAYVVDTWEAGYHRMRVREEDVQNTAVQTRYGHYEFVVMPFGLTNAPATFMDLMNRVCRLMLDRFVIVFIDDILVNSKMREQHEEHLREVLDTLRRESLYAKFSKCEFWLHDVQFLGHLVNQNEISFDPAKVQAVMRWEVPRSPSEIQSFLGLSSYYWRFIQDFSKIVVPLT</sequence>
<feature type="domain" description="Retrotransposon gag" evidence="3">
    <location>
        <begin position="249"/>
        <end position="322"/>
    </location>
</feature>
<organism evidence="4 5">
    <name type="scientific">Lactuca sativa</name>
    <name type="common">Garden lettuce</name>
    <dbReference type="NCBI Taxonomy" id="4236"/>
    <lineage>
        <taxon>Eukaryota</taxon>
        <taxon>Viridiplantae</taxon>
        <taxon>Streptophyta</taxon>
        <taxon>Embryophyta</taxon>
        <taxon>Tracheophyta</taxon>
        <taxon>Spermatophyta</taxon>
        <taxon>Magnoliopsida</taxon>
        <taxon>eudicotyledons</taxon>
        <taxon>Gunneridae</taxon>
        <taxon>Pentapetalae</taxon>
        <taxon>asterids</taxon>
        <taxon>campanulids</taxon>
        <taxon>Asterales</taxon>
        <taxon>Asteraceae</taxon>
        <taxon>Cichorioideae</taxon>
        <taxon>Cichorieae</taxon>
        <taxon>Lactucinae</taxon>
        <taxon>Lactuca</taxon>
    </lineage>
</organism>
<dbReference type="Pfam" id="PF03732">
    <property type="entry name" value="Retrotrans_gag"/>
    <property type="match status" value="1"/>
</dbReference>
<dbReference type="PANTHER" id="PTHR24559:SF456">
    <property type="entry name" value="NUCLEOTIDYLTRANSFERASE, RIBONUCLEASE H"/>
    <property type="match status" value="1"/>
</dbReference>
<dbReference type="InterPro" id="IPR043502">
    <property type="entry name" value="DNA/RNA_pol_sf"/>
</dbReference>
<keyword evidence="5" id="KW-1185">Reference proteome</keyword>
<dbReference type="InterPro" id="IPR000477">
    <property type="entry name" value="RT_dom"/>
</dbReference>
<dbReference type="GO" id="GO:0004190">
    <property type="term" value="F:aspartic-type endopeptidase activity"/>
    <property type="evidence" value="ECO:0007669"/>
    <property type="project" value="InterPro"/>
</dbReference>
<dbReference type="InterPro" id="IPR005162">
    <property type="entry name" value="Retrotrans_gag_dom"/>
</dbReference>